<gene>
    <name evidence="1" type="ORF">LEMA_uP039620.1</name>
</gene>
<name>E4ZNK2_LEPMJ</name>
<dbReference type="VEuPathDB" id="FungiDB:LEMA_uP039620.1"/>
<reference evidence="2" key="1">
    <citation type="journal article" date="2011" name="Nat. Commun.">
        <title>Effector diversification within compartments of the Leptosphaeria maculans genome affected by Repeat-Induced Point mutations.</title>
        <authorList>
            <person name="Rouxel T."/>
            <person name="Grandaubert J."/>
            <person name="Hane J.K."/>
            <person name="Hoede C."/>
            <person name="van de Wouw A.P."/>
            <person name="Couloux A."/>
            <person name="Dominguez V."/>
            <person name="Anthouard V."/>
            <person name="Bally P."/>
            <person name="Bourras S."/>
            <person name="Cozijnsen A.J."/>
            <person name="Ciuffetti L.M."/>
            <person name="Degrave A."/>
            <person name="Dilmaghani A."/>
            <person name="Duret L."/>
            <person name="Fudal I."/>
            <person name="Goodwin S.B."/>
            <person name="Gout L."/>
            <person name="Glaser N."/>
            <person name="Linglin J."/>
            <person name="Kema G.H.J."/>
            <person name="Lapalu N."/>
            <person name="Lawrence C.B."/>
            <person name="May K."/>
            <person name="Meyer M."/>
            <person name="Ollivier B."/>
            <person name="Poulain J."/>
            <person name="Schoch C.L."/>
            <person name="Simon A."/>
            <person name="Spatafora J.W."/>
            <person name="Stachowiak A."/>
            <person name="Turgeon B.G."/>
            <person name="Tyler B.M."/>
            <person name="Vincent D."/>
            <person name="Weissenbach J."/>
            <person name="Amselem J."/>
            <person name="Quesneville H."/>
            <person name="Oliver R.P."/>
            <person name="Wincker P."/>
            <person name="Balesdent M.-H."/>
            <person name="Howlett B.J."/>
        </authorList>
    </citation>
    <scope>NUCLEOTIDE SEQUENCE [LARGE SCALE GENOMIC DNA]</scope>
    <source>
        <strain evidence="2">JN3 / isolate v23.1.3 / race Av1-4-5-6-7-8</strain>
    </source>
</reference>
<sequence length="57" mass="6001">MAHQQAQSLAIGKQQAPLKTDQAWGRMTWTVGGRGGRGGEGAFCCMGVGPASLLIKW</sequence>
<accession>E4ZNK2</accession>
<protein>
    <submittedName>
        <fullName evidence="1">Predicted protein</fullName>
    </submittedName>
</protein>
<evidence type="ECO:0000313" key="2">
    <source>
        <dbReference type="Proteomes" id="UP000002668"/>
    </source>
</evidence>
<dbReference type="InParanoid" id="E4ZNK2"/>
<dbReference type="Proteomes" id="UP000002668">
    <property type="component" value="Genome"/>
</dbReference>
<keyword evidence="2" id="KW-1185">Reference proteome</keyword>
<evidence type="ECO:0000313" key="1">
    <source>
        <dbReference type="EMBL" id="CBX93061.1"/>
    </source>
</evidence>
<proteinExistence type="predicted"/>
<organism evidence="2">
    <name type="scientific">Leptosphaeria maculans (strain JN3 / isolate v23.1.3 / race Av1-4-5-6-7-8)</name>
    <name type="common">Blackleg fungus</name>
    <name type="synonym">Phoma lingam</name>
    <dbReference type="NCBI Taxonomy" id="985895"/>
    <lineage>
        <taxon>Eukaryota</taxon>
        <taxon>Fungi</taxon>
        <taxon>Dikarya</taxon>
        <taxon>Ascomycota</taxon>
        <taxon>Pezizomycotina</taxon>
        <taxon>Dothideomycetes</taxon>
        <taxon>Pleosporomycetidae</taxon>
        <taxon>Pleosporales</taxon>
        <taxon>Pleosporineae</taxon>
        <taxon>Leptosphaeriaceae</taxon>
        <taxon>Plenodomus</taxon>
        <taxon>Plenodomus lingam/Leptosphaeria maculans species complex</taxon>
    </lineage>
</organism>
<dbReference type="EMBL" id="FP929105">
    <property type="protein sequence ID" value="CBX93061.1"/>
    <property type="molecule type" value="Genomic_DNA"/>
</dbReference>
<dbReference type="HOGENOM" id="CLU_2996891_0_0_1"/>
<dbReference type="AlphaFoldDB" id="E4ZNK2"/>